<accession>A0AB34IGH4</accession>
<proteinExistence type="predicted"/>
<evidence type="ECO:0000313" key="2">
    <source>
        <dbReference type="Proteomes" id="UP001515480"/>
    </source>
</evidence>
<dbReference type="Proteomes" id="UP001515480">
    <property type="component" value="Unassembled WGS sequence"/>
</dbReference>
<protein>
    <submittedName>
        <fullName evidence="1">Uncharacterized protein</fullName>
    </submittedName>
</protein>
<reference evidence="1 2" key="1">
    <citation type="journal article" date="2024" name="Science">
        <title>Giant polyketide synthase enzymes in the biosynthesis of giant marine polyether toxins.</title>
        <authorList>
            <person name="Fallon T.R."/>
            <person name="Shende V.V."/>
            <person name="Wierzbicki I.H."/>
            <person name="Pendleton A.L."/>
            <person name="Watervoot N.F."/>
            <person name="Auber R.P."/>
            <person name="Gonzalez D.J."/>
            <person name="Wisecaver J.H."/>
            <person name="Moore B.S."/>
        </authorList>
    </citation>
    <scope>NUCLEOTIDE SEQUENCE [LARGE SCALE GENOMIC DNA]</scope>
    <source>
        <strain evidence="1 2">12B1</strain>
    </source>
</reference>
<gene>
    <name evidence="1" type="ORF">AB1Y20_013812</name>
</gene>
<keyword evidence="2" id="KW-1185">Reference proteome</keyword>
<evidence type="ECO:0000313" key="1">
    <source>
        <dbReference type="EMBL" id="KAL1498487.1"/>
    </source>
</evidence>
<dbReference type="AlphaFoldDB" id="A0AB34IGH4"/>
<comment type="caution">
    <text evidence="1">The sequence shown here is derived from an EMBL/GenBank/DDBJ whole genome shotgun (WGS) entry which is preliminary data.</text>
</comment>
<sequence length="88" mass="9808">MVPLSPVFVSVEMAEYVFVKLPNSAMIEVSRLLACWIARRPAHAQLSQKEPRLTPPEVMRWRKPIVTLLAAAGARRRTSAPRGPCVAE</sequence>
<dbReference type="EMBL" id="JBGBPQ010000027">
    <property type="protein sequence ID" value="KAL1498487.1"/>
    <property type="molecule type" value="Genomic_DNA"/>
</dbReference>
<organism evidence="1 2">
    <name type="scientific">Prymnesium parvum</name>
    <name type="common">Toxic golden alga</name>
    <dbReference type="NCBI Taxonomy" id="97485"/>
    <lineage>
        <taxon>Eukaryota</taxon>
        <taxon>Haptista</taxon>
        <taxon>Haptophyta</taxon>
        <taxon>Prymnesiophyceae</taxon>
        <taxon>Prymnesiales</taxon>
        <taxon>Prymnesiaceae</taxon>
        <taxon>Prymnesium</taxon>
    </lineage>
</organism>
<name>A0AB34IGH4_PRYPA</name>